<proteinExistence type="predicted"/>
<accession>A0A1N6HCR3</accession>
<sequence>MMLFYLSDRAQALFEKRFPLEATPAELPRDSLNWSVEVRAVDDVDGKQVPVCVLVEEVTQFGLLFTFAGEQFVAHFPEVFARRLTTHLSALLSNYRGHCESELEHLADLTSALAHEITRELVFTRGVTSADAARTIDEIYAELKGTALPDSEAAMVETESRLNTVPRAVGHETVLPYRDFGQLMSLYATTRMMRDPAEAERFLDQLGKSVGL</sequence>
<protein>
    <submittedName>
        <fullName evidence="1">Uncharacterized protein</fullName>
    </submittedName>
</protein>
<dbReference type="STRING" id="364032.SAMN05443662_1653"/>
<keyword evidence="2" id="KW-1185">Reference proteome</keyword>
<name>A0A1N6HCR3_9GAMM</name>
<dbReference type="EMBL" id="FSRE01000004">
    <property type="protein sequence ID" value="SIO17445.1"/>
    <property type="molecule type" value="Genomic_DNA"/>
</dbReference>
<dbReference type="Proteomes" id="UP000198461">
    <property type="component" value="Unassembled WGS sequence"/>
</dbReference>
<dbReference type="AlphaFoldDB" id="A0A1N6HCR3"/>
<organism evidence="1 2">
    <name type="scientific">Sulfurivirga caldicuralii</name>
    <dbReference type="NCBI Taxonomy" id="364032"/>
    <lineage>
        <taxon>Bacteria</taxon>
        <taxon>Pseudomonadati</taxon>
        <taxon>Pseudomonadota</taxon>
        <taxon>Gammaproteobacteria</taxon>
        <taxon>Thiotrichales</taxon>
        <taxon>Piscirickettsiaceae</taxon>
        <taxon>Sulfurivirga</taxon>
    </lineage>
</organism>
<gene>
    <name evidence="1" type="ORF">SAMN05443662_1653</name>
</gene>
<evidence type="ECO:0000313" key="2">
    <source>
        <dbReference type="Proteomes" id="UP000198461"/>
    </source>
</evidence>
<dbReference type="RefSeq" id="WP_074201923.1">
    <property type="nucleotide sequence ID" value="NZ_FSRE01000004.1"/>
</dbReference>
<evidence type="ECO:0000313" key="1">
    <source>
        <dbReference type="EMBL" id="SIO17445.1"/>
    </source>
</evidence>
<reference evidence="1 2" key="1">
    <citation type="submission" date="2016-11" db="EMBL/GenBank/DDBJ databases">
        <authorList>
            <person name="Jaros S."/>
            <person name="Januszkiewicz K."/>
            <person name="Wedrychowicz H."/>
        </authorList>
    </citation>
    <scope>NUCLEOTIDE SEQUENCE [LARGE SCALE GENOMIC DNA]</scope>
    <source>
        <strain evidence="1 2">DSM 17737</strain>
    </source>
</reference>